<gene>
    <name evidence="2" type="ORF">SAMN05216218_10449</name>
</gene>
<evidence type="ECO:0000259" key="1">
    <source>
        <dbReference type="Pfam" id="PF02036"/>
    </source>
</evidence>
<name>A0A1G7IQN1_9EURY</name>
<reference evidence="3" key="1">
    <citation type="submission" date="2016-10" db="EMBL/GenBank/DDBJ databases">
        <authorList>
            <person name="Varghese N."/>
            <person name="Submissions S."/>
        </authorList>
    </citation>
    <scope>NUCLEOTIDE SEQUENCE [LARGE SCALE GENOMIC DNA]</scope>
    <source>
        <strain evidence="3">IBRC-M 10760</strain>
    </source>
</reference>
<proteinExistence type="predicted"/>
<dbReference type="InterPro" id="IPR036527">
    <property type="entry name" value="SCP2_sterol-bd_dom_sf"/>
</dbReference>
<sequence length="243" mass="27422">MSTQEQQFELDDYFPTTAWLTRYQHALDDSQELEDTGEGWGVGWNGDFVFEMQNLPIEERTVNDLPEEVWEALEQGITQLPEDTLGTVLEDAPEDVAEGIEARDGPLPERAAQELLETKISEAPEKVWPGLRRVMPDIMDDLLTELEENVTDDGTVYAWIGLEDGGCYDTTTMDTLDERDHGFVLTGDFDQWVDLVNGDLDVVEAIMSGKLELDGDMQKILQYSDAALTMTDVASDLDKRFLF</sequence>
<dbReference type="STRING" id="660518.SAMN05216218_10449"/>
<dbReference type="InterPro" id="IPR003033">
    <property type="entry name" value="SCP2_sterol-bd_dom"/>
</dbReference>
<organism evidence="2 3">
    <name type="scientific">Halorientalis regularis</name>
    <dbReference type="NCBI Taxonomy" id="660518"/>
    <lineage>
        <taxon>Archaea</taxon>
        <taxon>Methanobacteriati</taxon>
        <taxon>Methanobacteriota</taxon>
        <taxon>Stenosarchaea group</taxon>
        <taxon>Halobacteria</taxon>
        <taxon>Halobacteriales</taxon>
        <taxon>Haloarculaceae</taxon>
        <taxon>Halorientalis</taxon>
    </lineage>
</organism>
<dbReference type="Proteomes" id="UP000199076">
    <property type="component" value="Unassembled WGS sequence"/>
</dbReference>
<dbReference type="RefSeq" id="WP_092689457.1">
    <property type="nucleotide sequence ID" value="NZ_FNBK01000004.1"/>
</dbReference>
<dbReference type="SUPFAM" id="SSF55718">
    <property type="entry name" value="SCP-like"/>
    <property type="match status" value="1"/>
</dbReference>
<dbReference type="OrthoDB" id="51304at2157"/>
<evidence type="ECO:0000313" key="3">
    <source>
        <dbReference type="Proteomes" id="UP000199076"/>
    </source>
</evidence>
<dbReference type="Pfam" id="PF02036">
    <property type="entry name" value="SCP2"/>
    <property type="match status" value="1"/>
</dbReference>
<feature type="domain" description="SCP2" evidence="1">
    <location>
        <begin position="158"/>
        <end position="225"/>
    </location>
</feature>
<keyword evidence="3" id="KW-1185">Reference proteome</keyword>
<dbReference type="EMBL" id="FNBK01000004">
    <property type="protein sequence ID" value="SDF15060.1"/>
    <property type="molecule type" value="Genomic_DNA"/>
</dbReference>
<protein>
    <submittedName>
        <fullName evidence="2">Putative sterol carrier protein</fullName>
    </submittedName>
</protein>
<dbReference type="AlphaFoldDB" id="A0A1G7IQN1"/>
<dbReference type="Gene3D" id="3.30.1050.10">
    <property type="entry name" value="SCP2 sterol-binding domain"/>
    <property type="match status" value="1"/>
</dbReference>
<accession>A0A1G7IQN1</accession>
<evidence type="ECO:0000313" key="2">
    <source>
        <dbReference type="EMBL" id="SDF15060.1"/>
    </source>
</evidence>